<evidence type="ECO:0000256" key="2">
    <source>
        <dbReference type="SAM" id="SignalP"/>
    </source>
</evidence>
<evidence type="ECO:0000313" key="5">
    <source>
        <dbReference type="Proteomes" id="UP000484885"/>
    </source>
</evidence>
<feature type="chain" id="PRO_5032315589" evidence="2">
    <location>
        <begin position="21"/>
        <end position="220"/>
    </location>
</feature>
<protein>
    <submittedName>
        <fullName evidence="4">Porin family protein</fullName>
    </submittedName>
</protein>
<dbReference type="Gene3D" id="2.40.160.20">
    <property type="match status" value="1"/>
</dbReference>
<dbReference type="InterPro" id="IPR011250">
    <property type="entry name" value="OMP/PagP_B-barrel"/>
</dbReference>
<sequence length="220" mass="24717">MRIVKVCLLVLSLFPLIALAQWEAGSSDREGRWEASFGLYLTGSESADGLNESSVDIDDGLGFGFSTGYNFTRHLALHFDASWFRADYDAVLNTENEGLVGINHRLSAFNGQLKGVWNIFDAAFTPYLQAGIGWTYLDSNVSDGTPSTGCWWDPWWGYICSDFYSTYSDTSFSWNLGAGLRYEFRNGMFARAGWEQITIDGGQGVDPRFDAYRFELGWLF</sequence>
<gene>
    <name evidence="4" type="ORF">G3I74_14545</name>
</gene>
<feature type="domain" description="Outer membrane protein beta-barrel" evidence="3">
    <location>
        <begin position="9"/>
        <end position="220"/>
    </location>
</feature>
<dbReference type="Pfam" id="PF13505">
    <property type="entry name" value="OMP_b-brl"/>
    <property type="match status" value="1"/>
</dbReference>
<keyword evidence="1 2" id="KW-0732">Signal</keyword>
<reference evidence="4 5" key="1">
    <citation type="submission" date="2020-02" db="EMBL/GenBank/DDBJ databases">
        <authorList>
            <person name="Zhang X.-Y."/>
        </authorList>
    </citation>
    <scope>NUCLEOTIDE SEQUENCE [LARGE SCALE GENOMIC DNA]</scope>
    <source>
        <strain evidence="4 5">C33</strain>
    </source>
</reference>
<comment type="caution">
    <text evidence="4">The sequence shown here is derived from an EMBL/GenBank/DDBJ whole genome shotgun (WGS) entry which is preliminary data.</text>
</comment>
<accession>A0A845V1I9</accession>
<dbReference type="RefSeq" id="WP_164212325.1">
    <property type="nucleotide sequence ID" value="NZ_JAAGSC010000044.1"/>
</dbReference>
<keyword evidence="5" id="KW-1185">Reference proteome</keyword>
<dbReference type="InterPro" id="IPR027385">
    <property type="entry name" value="Beta-barrel_OMP"/>
</dbReference>
<dbReference type="Proteomes" id="UP000484885">
    <property type="component" value="Unassembled WGS sequence"/>
</dbReference>
<proteinExistence type="predicted"/>
<evidence type="ECO:0000313" key="4">
    <source>
        <dbReference type="EMBL" id="NDY96948.1"/>
    </source>
</evidence>
<organism evidence="4 5">
    <name type="scientific">Wenzhouxiangella limi</name>
    <dbReference type="NCBI Taxonomy" id="2707351"/>
    <lineage>
        <taxon>Bacteria</taxon>
        <taxon>Pseudomonadati</taxon>
        <taxon>Pseudomonadota</taxon>
        <taxon>Gammaproteobacteria</taxon>
        <taxon>Chromatiales</taxon>
        <taxon>Wenzhouxiangellaceae</taxon>
        <taxon>Wenzhouxiangella</taxon>
    </lineage>
</organism>
<dbReference type="AlphaFoldDB" id="A0A845V1I9"/>
<evidence type="ECO:0000259" key="3">
    <source>
        <dbReference type="Pfam" id="PF13505"/>
    </source>
</evidence>
<feature type="signal peptide" evidence="2">
    <location>
        <begin position="1"/>
        <end position="20"/>
    </location>
</feature>
<evidence type="ECO:0000256" key="1">
    <source>
        <dbReference type="ARBA" id="ARBA00022729"/>
    </source>
</evidence>
<dbReference type="EMBL" id="JAAGSC010000044">
    <property type="protein sequence ID" value="NDY96948.1"/>
    <property type="molecule type" value="Genomic_DNA"/>
</dbReference>
<dbReference type="SUPFAM" id="SSF56925">
    <property type="entry name" value="OMPA-like"/>
    <property type="match status" value="1"/>
</dbReference>
<name>A0A845V1I9_9GAMM</name>